<keyword evidence="1" id="KW-0732">Signal</keyword>
<protein>
    <submittedName>
        <fullName evidence="3">Thiol:disulfide interchange protein DsbD</fullName>
    </submittedName>
</protein>
<organism evidence="3 4">
    <name type="scientific">Cyclonatronum proteinivorum</name>
    <dbReference type="NCBI Taxonomy" id="1457365"/>
    <lineage>
        <taxon>Bacteria</taxon>
        <taxon>Pseudomonadati</taxon>
        <taxon>Balneolota</taxon>
        <taxon>Balneolia</taxon>
        <taxon>Balneolales</taxon>
        <taxon>Cyclonatronaceae</taxon>
        <taxon>Cyclonatronum</taxon>
    </lineage>
</organism>
<gene>
    <name evidence="3" type="ORF">CYPRO_0988</name>
</gene>
<dbReference type="Proteomes" id="UP000254808">
    <property type="component" value="Chromosome"/>
</dbReference>
<dbReference type="RefSeq" id="WP_114983551.1">
    <property type="nucleotide sequence ID" value="NZ_CP027806.1"/>
</dbReference>
<sequence>MKYLLPLFFSLIVVQTNVFAQPSPGSDHVDVSLISEHMPLAAGQSTTLGFHFDIESGWHTYWRNPGDSGLAARISWELPEGFSTGDIQWPFPGTFEEGHLITYGYKDETLLMQPLSVAASVEPGSYTLEARLEYLVCEAVCLPAFERHSITVEVQSAEQQASGHAGLFGRFRDKLPAEAHDLNPAFTTDEGHIILRLEGALASAFNPETDPLRFYPIADDLVDNTAAQQIQTADGALWMQLRLSRYAHSTPGSVAGVLVHGTEHGNRAFHIESHHP</sequence>
<evidence type="ECO:0000259" key="2">
    <source>
        <dbReference type="Pfam" id="PF11412"/>
    </source>
</evidence>
<evidence type="ECO:0000313" key="3">
    <source>
        <dbReference type="EMBL" id="AXJ00263.1"/>
    </source>
</evidence>
<proteinExistence type="predicted"/>
<evidence type="ECO:0000313" key="4">
    <source>
        <dbReference type="Proteomes" id="UP000254808"/>
    </source>
</evidence>
<feature type="chain" id="PRO_5016682794" evidence="1">
    <location>
        <begin position="21"/>
        <end position="276"/>
    </location>
</feature>
<name>A0A345UIG1_9BACT</name>
<evidence type="ECO:0000256" key="1">
    <source>
        <dbReference type="SAM" id="SignalP"/>
    </source>
</evidence>
<dbReference type="InterPro" id="IPR028250">
    <property type="entry name" value="DsbDN"/>
</dbReference>
<dbReference type="Pfam" id="PF11412">
    <property type="entry name" value="DsbD_N"/>
    <property type="match status" value="1"/>
</dbReference>
<keyword evidence="4" id="KW-1185">Reference proteome</keyword>
<dbReference type="EMBL" id="CP027806">
    <property type="protein sequence ID" value="AXJ00263.1"/>
    <property type="molecule type" value="Genomic_DNA"/>
</dbReference>
<dbReference type="AlphaFoldDB" id="A0A345UIG1"/>
<dbReference type="OrthoDB" id="9811036at2"/>
<dbReference type="KEGG" id="cprv:CYPRO_0988"/>
<feature type="domain" description="Thiol:disulfide interchange protein DsbD N-terminal" evidence="2">
    <location>
        <begin position="41"/>
        <end position="147"/>
    </location>
</feature>
<accession>A0A345UIG1</accession>
<feature type="signal peptide" evidence="1">
    <location>
        <begin position="1"/>
        <end position="20"/>
    </location>
</feature>
<reference evidence="3 4" key="1">
    <citation type="submission" date="2018-03" db="EMBL/GenBank/DDBJ databases">
        <title>Phenotypic and genomic properties of Cyclonatronum proteinivorum gen. nov., sp. nov., a haloalkaliphilic bacteroidete from soda lakes possessing Na+-translocating rhodopsin.</title>
        <authorList>
            <person name="Toshchakov S.V."/>
            <person name="Korzhenkov A."/>
            <person name="Samarov N.I."/>
            <person name="Kublanov I.V."/>
            <person name="Muntyan M.S."/>
            <person name="Sorokin D.Y."/>
        </authorList>
    </citation>
    <scope>NUCLEOTIDE SEQUENCE [LARGE SCALE GENOMIC DNA]</scope>
    <source>
        <strain evidence="3 4">Omega</strain>
    </source>
</reference>